<feature type="region of interest" description="Disordered" evidence="1">
    <location>
        <begin position="39"/>
        <end position="117"/>
    </location>
</feature>
<dbReference type="OrthoDB" id="10413360at2759"/>
<gene>
    <name evidence="2" type="ORF">GJ744_004916</name>
</gene>
<proteinExistence type="predicted"/>
<evidence type="ECO:0000256" key="1">
    <source>
        <dbReference type="SAM" id="MobiDB-lite"/>
    </source>
</evidence>
<accession>A0A8H7AQI6</accession>
<dbReference type="AlphaFoldDB" id="A0A8H7AQI6"/>
<organism evidence="2 3">
    <name type="scientific">Endocarpon pusillum</name>
    <dbReference type="NCBI Taxonomy" id="364733"/>
    <lineage>
        <taxon>Eukaryota</taxon>
        <taxon>Fungi</taxon>
        <taxon>Dikarya</taxon>
        <taxon>Ascomycota</taxon>
        <taxon>Pezizomycotina</taxon>
        <taxon>Eurotiomycetes</taxon>
        <taxon>Chaetothyriomycetidae</taxon>
        <taxon>Verrucariales</taxon>
        <taxon>Verrucariaceae</taxon>
        <taxon>Endocarpon</taxon>
    </lineage>
</organism>
<protein>
    <submittedName>
        <fullName evidence="2">Uncharacterized protein</fullName>
    </submittedName>
</protein>
<dbReference type="Proteomes" id="UP000606974">
    <property type="component" value="Unassembled WGS sequence"/>
</dbReference>
<dbReference type="EMBL" id="JAACFV010000021">
    <property type="protein sequence ID" value="KAF7511351.1"/>
    <property type="molecule type" value="Genomic_DNA"/>
</dbReference>
<feature type="region of interest" description="Disordered" evidence="1">
    <location>
        <begin position="1"/>
        <end position="21"/>
    </location>
</feature>
<feature type="region of interest" description="Disordered" evidence="1">
    <location>
        <begin position="183"/>
        <end position="252"/>
    </location>
</feature>
<evidence type="ECO:0000313" key="2">
    <source>
        <dbReference type="EMBL" id="KAF7511351.1"/>
    </source>
</evidence>
<feature type="compositionally biased region" description="Polar residues" evidence="1">
    <location>
        <begin position="66"/>
        <end position="75"/>
    </location>
</feature>
<reference evidence="2" key="1">
    <citation type="submission" date="2020-02" db="EMBL/GenBank/DDBJ databases">
        <authorList>
            <person name="Palmer J.M."/>
        </authorList>
    </citation>
    <scope>NUCLEOTIDE SEQUENCE</scope>
    <source>
        <strain evidence="2">EPUS1.4</strain>
        <tissue evidence="2">Thallus</tissue>
    </source>
</reference>
<name>A0A8H7AQI6_9EURO</name>
<feature type="compositionally biased region" description="Basic and acidic residues" evidence="1">
    <location>
        <begin position="10"/>
        <end position="20"/>
    </location>
</feature>
<feature type="compositionally biased region" description="Basic and acidic residues" evidence="1">
    <location>
        <begin position="97"/>
        <end position="109"/>
    </location>
</feature>
<keyword evidence="3" id="KW-1185">Reference proteome</keyword>
<feature type="compositionally biased region" description="Polar residues" evidence="1">
    <location>
        <begin position="190"/>
        <end position="238"/>
    </location>
</feature>
<feature type="compositionally biased region" description="Polar residues" evidence="1">
    <location>
        <begin position="84"/>
        <end position="94"/>
    </location>
</feature>
<evidence type="ECO:0000313" key="3">
    <source>
        <dbReference type="Proteomes" id="UP000606974"/>
    </source>
</evidence>
<comment type="caution">
    <text evidence="2">The sequence shown here is derived from an EMBL/GenBank/DDBJ whole genome shotgun (WGS) entry which is preliminary data.</text>
</comment>
<feature type="compositionally biased region" description="Basic and acidic residues" evidence="1">
    <location>
        <begin position="39"/>
        <end position="51"/>
    </location>
</feature>
<sequence>MPAEKSSSLDNRRALRESRLRPWLSSIDSSKVATRLQELRNRRQASEDATRARSQAPSRMAPEKASPSQVRSQAKPTVAPDKASISQARPQVSRVQEALKRIQARRDAQQARPQASIKAAPVVASRFRPVGESRTMEILAKKERAHAPLQEAKDDIFASRLRGPQAVAKAHQSESKLVVPEVLPNESARPPSSASSTLPSGGQSCSNTQRGAGAANSSARLVSRSNRPSTIVTDSSLPSGVYEKVTREGSHGPAYTLNKVSWKFRNGWENVFSP</sequence>